<reference evidence="1" key="2">
    <citation type="journal article" date="2015" name="Data Brief">
        <title>Shoot transcriptome of the giant reed, Arundo donax.</title>
        <authorList>
            <person name="Barrero R.A."/>
            <person name="Guerrero F.D."/>
            <person name="Moolhuijzen P."/>
            <person name="Goolsby J.A."/>
            <person name="Tidwell J."/>
            <person name="Bellgard S.E."/>
            <person name="Bellgard M.I."/>
        </authorList>
    </citation>
    <scope>NUCLEOTIDE SEQUENCE</scope>
    <source>
        <tissue evidence="1">Shoot tissue taken approximately 20 cm above the soil surface</tissue>
    </source>
</reference>
<evidence type="ECO:0000313" key="1">
    <source>
        <dbReference type="EMBL" id="JAD36644.1"/>
    </source>
</evidence>
<sequence length="44" mass="4931">MIQTTDSYIEKEPTCLLSTKLNVGKKILSLCVVPSSLQILFLYV</sequence>
<dbReference type="EMBL" id="GBRH01261251">
    <property type="protein sequence ID" value="JAD36644.1"/>
    <property type="molecule type" value="Transcribed_RNA"/>
</dbReference>
<protein>
    <submittedName>
        <fullName evidence="1">Uncharacterized protein</fullName>
    </submittedName>
</protein>
<name>A0A0A8ZB82_ARUDO</name>
<dbReference type="AlphaFoldDB" id="A0A0A8ZB82"/>
<reference evidence="1" key="1">
    <citation type="submission" date="2014-09" db="EMBL/GenBank/DDBJ databases">
        <authorList>
            <person name="Magalhaes I.L.F."/>
            <person name="Oliveira U."/>
            <person name="Santos F.R."/>
            <person name="Vidigal T.H.D.A."/>
            <person name="Brescovit A.D."/>
            <person name="Santos A.J."/>
        </authorList>
    </citation>
    <scope>NUCLEOTIDE SEQUENCE</scope>
    <source>
        <tissue evidence="1">Shoot tissue taken approximately 20 cm above the soil surface</tissue>
    </source>
</reference>
<proteinExistence type="predicted"/>
<accession>A0A0A8ZB82</accession>
<organism evidence="1">
    <name type="scientific">Arundo donax</name>
    <name type="common">Giant reed</name>
    <name type="synonym">Donax arundinaceus</name>
    <dbReference type="NCBI Taxonomy" id="35708"/>
    <lineage>
        <taxon>Eukaryota</taxon>
        <taxon>Viridiplantae</taxon>
        <taxon>Streptophyta</taxon>
        <taxon>Embryophyta</taxon>
        <taxon>Tracheophyta</taxon>
        <taxon>Spermatophyta</taxon>
        <taxon>Magnoliopsida</taxon>
        <taxon>Liliopsida</taxon>
        <taxon>Poales</taxon>
        <taxon>Poaceae</taxon>
        <taxon>PACMAD clade</taxon>
        <taxon>Arundinoideae</taxon>
        <taxon>Arundineae</taxon>
        <taxon>Arundo</taxon>
    </lineage>
</organism>